<dbReference type="GO" id="GO:0006000">
    <property type="term" value="P:fructose metabolic process"/>
    <property type="evidence" value="ECO:0007669"/>
    <property type="project" value="InterPro"/>
</dbReference>
<dbReference type="CDD" id="cd07040">
    <property type="entry name" value="HP"/>
    <property type="match status" value="1"/>
</dbReference>
<dbReference type="GO" id="GO:0006003">
    <property type="term" value="P:fructose 2,6-bisphosphate metabolic process"/>
    <property type="evidence" value="ECO:0007669"/>
    <property type="project" value="InterPro"/>
</dbReference>
<dbReference type="SUPFAM" id="SSF53254">
    <property type="entry name" value="Phosphoglycerate mutase-like"/>
    <property type="match status" value="1"/>
</dbReference>
<dbReference type="Gene3D" id="3.40.50.300">
    <property type="entry name" value="P-loop containing nucleotide triphosphate hydrolases"/>
    <property type="match status" value="1"/>
</dbReference>
<organism evidence="6">
    <name type="scientific">Trypanosoma vivax (strain Y486)</name>
    <dbReference type="NCBI Taxonomy" id="1055687"/>
    <lineage>
        <taxon>Eukaryota</taxon>
        <taxon>Discoba</taxon>
        <taxon>Euglenozoa</taxon>
        <taxon>Kinetoplastea</taxon>
        <taxon>Metakinetoplastina</taxon>
        <taxon>Trypanosomatida</taxon>
        <taxon>Trypanosomatidae</taxon>
        <taxon>Trypanosoma</taxon>
        <taxon>Duttonella</taxon>
    </lineage>
</organism>
<dbReference type="InterPro" id="IPR027417">
    <property type="entry name" value="P-loop_NTPase"/>
</dbReference>
<evidence type="ECO:0000259" key="5">
    <source>
        <dbReference type="Pfam" id="PF01591"/>
    </source>
</evidence>
<dbReference type="EMBL" id="HE573023">
    <property type="protein sequence ID" value="CCC48806.1"/>
    <property type="molecule type" value="Genomic_DNA"/>
</dbReference>
<dbReference type="InterPro" id="IPR003094">
    <property type="entry name" value="6Pfruct_kin"/>
</dbReference>
<name>G0TXW3_TRYVY</name>
<dbReference type="PANTHER" id="PTHR10606:SF40">
    <property type="entry name" value="6-BIPHOSPHATASE, PUTATIVE-RELATED"/>
    <property type="match status" value="1"/>
</dbReference>
<dbReference type="SMART" id="SM00248">
    <property type="entry name" value="ANK"/>
    <property type="match status" value="2"/>
</dbReference>
<proteinExistence type="predicted"/>
<reference evidence="6" key="1">
    <citation type="journal article" date="2012" name="Proc. Natl. Acad. Sci. U.S.A.">
        <title>Antigenic diversity is generated by distinct evolutionary mechanisms in African trypanosome species.</title>
        <authorList>
            <person name="Jackson A.P."/>
            <person name="Berry A."/>
            <person name="Aslett M."/>
            <person name="Allison H.C."/>
            <person name="Burton P."/>
            <person name="Vavrova-Anderson J."/>
            <person name="Brown R."/>
            <person name="Browne H."/>
            <person name="Corton N."/>
            <person name="Hauser H."/>
            <person name="Gamble J."/>
            <person name="Gilderthorp R."/>
            <person name="Marcello L."/>
            <person name="McQuillan J."/>
            <person name="Otto T.D."/>
            <person name="Quail M.A."/>
            <person name="Sanders M.J."/>
            <person name="van Tonder A."/>
            <person name="Ginger M.L."/>
            <person name="Field M.C."/>
            <person name="Barry J.D."/>
            <person name="Hertz-Fowler C."/>
            <person name="Berriman M."/>
        </authorList>
    </citation>
    <scope>NUCLEOTIDE SEQUENCE</scope>
    <source>
        <strain evidence="6">Y486</strain>
    </source>
</reference>
<dbReference type="Gene3D" id="1.25.40.20">
    <property type="entry name" value="Ankyrin repeat-containing domain"/>
    <property type="match status" value="1"/>
</dbReference>
<dbReference type="VEuPathDB" id="TriTrypDB:TvY486_0701430"/>
<dbReference type="Gene3D" id="3.40.50.1240">
    <property type="entry name" value="Phosphoglycerate mutase-like"/>
    <property type="match status" value="1"/>
</dbReference>
<dbReference type="SUPFAM" id="SSF48403">
    <property type="entry name" value="Ankyrin repeat"/>
    <property type="match status" value="1"/>
</dbReference>
<dbReference type="AlphaFoldDB" id="G0TXW3"/>
<feature type="repeat" description="ANK" evidence="3">
    <location>
        <begin position="104"/>
        <end position="136"/>
    </location>
</feature>
<dbReference type="GO" id="GO:0005829">
    <property type="term" value="C:cytosol"/>
    <property type="evidence" value="ECO:0007669"/>
    <property type="project" value="TreeGrafter"/>
</dbReference>
<dbReference type="EC" id="2.7.1.105" evidence="6"/>
<dbReference type="PROSITE" id="PS50088">
    <property type="entry name" value="ANK_REPEAT"/>
    <property type="match status" value="2"/>
</dbReference>
<keyword evidence="6" id="KW-0808">Transferase</keyword>
<dbReference type="Pfam" id="PF00300">
    <property type="entry name" value="His_Phos_1"/>
    <property type="match status" value="2"/>
</dbReference>
<evidence type="ECO:0000256" key="3">
    <source>
        <dbReference type="PROSITE-ProRule" id="PRU00023"/>
    </source>
</evidence>
<feature type="coiled-coil region" evidence="4">
    <location>
        <begin position="19"/>
        <end position="46"/>
    </location>
</feature>
<evidence type="ECO:0000313" key="6">
    <source>
        <dbReference type="EMBL" id="CCC48806.1"/>
    </source>
</evidence>
<feature type="repeat" description="ANK" evidence="3">
    <location>
        <begin position="137"/>
        <end position="169"/>
    </location>
</feature>
<dbReference type="PANTHER" id="PTHR10606">
    <property type="entry name" value="6-PHOSPHOFRUCTO-2-KINASE/FRUCTOSE-2,6-BISPHOSPHATASE"/>
    <property type="match status" value="1"/>
</dbReference>
<keyword evidence="1" id="KW-0547">Nucleotide-binding</keyword>
<evidence type="ECO:0000256" key="2">
    <source>
        <dbReference type="ARBA" id="ARBA00022840"/>
    </source>
</evidence>
<dbReference type="InterPro" id="IPR029033">
    <property type="entry name" value="His_PPase_superfam"/>
</dbReference>
<dbReference type="InterPro" id="IPR013078">
    <property type="entry name" value="His_Pase_superF_clade-1"/>
</dbReference>
<dbReference type="InterPro" id="IPR013079">
    <property type="entry name" value="6Phosfructo_kin"/>
</dbReference>
<dbReference type="Pfam" id="PF12796">
    <property type="entry name" value="Ank_2"/>
    <property type="match status" value="1"/>
</dbReference>
<dbReference type="GO" id="GO:0005524">
    <property type="term" value="F:ATP binding"/>
    <property type="evidence" value="ECO:0007669"/>
    <property type="project" value="UniProtKB-KW"/>
</dbReference>
<dbReference type="Pfam" id="PF01591">
    <property type="entry name" value="6PF2K"/>
    <property type="match status" value="1"/>
</dbReference>
<dbReference type="GO" id="GO:0004331">
    <property type="term" value="F:fructose-2,6-bisphosphate 2-phosphatase activity"/>
    <property type="evidence" value="ECO:0007669"/>
    <property type="project" value="UniProtKB-EC"/>
</dbReference>
<keyword evidence="2" id="KW-0067">ATP-binding</keyword>
<keyword evidence="4" id="KW-0175">Coiled coil</keyword>
<dbReference type="SUPFAM" id="SSF52540">
    <property type="entry name" value="P-loop containing nucleoside triphosphate hydrolases"/>
    <property type="match status" value="1"/>
</dbReference>
<dbReference type="EC" id="3.1.3.46" evidence="6"/>
<dbReference type="InterPro" id="IPR036770">
    <property type="entry name" value="Ankyrin_rpt-contain_sf"/>
</dbReference>
<evidence type="ECO:0000256" key="1">
    <source>
        <dbReference type="ARBA" id="ARBA00022741"/>
    </source>
</evidence>
<keyword evidence="3" id="KW-0040">ANK repeat</keyword>
<dbReference type="GO" id="GO:0003873">
    <property type="term" value="F:6-phosphofructo-2-kinase activity"/>
    <property type="evidence" value="ECO:0007669"/>
    <property type="project" value="UniProtKB-EC"/>
</dbReference>
<gene>
    <name evidence="6" type="ORF">TVY486_0701430</name>
</gene>
<keyword evidence="6" id="KW-0378">Hydrolase</keyword>
<keyword evidence="6" id="KW-0418">Kinase</keyword>
<dbReference type="PROSITE" id="PS50297">
    <property type="entry name" value="ANK_REP_REGION"/>
    <property type="match status" value="2"/>
</dbReference>
<feature type="domain" description="6-phosphofructo-2-kinase" evidence="5">
    <location>
        <begin position="211"/>
        <end position="413"/>
    </location>
</feature>
<dbReference type="PRINTS" id="PR00991">
    <property type="entry name" value="6PFRUCTKNASE"/>
</dbReference>
<accession>G0TXW3</accession>
<sequence>MSLSPTATCFSLDAEQSHVQSVIERMAVIQEEIAQIDNRLQVLRQAESTTSPSPQKERVADSSLDPTVSHMLAVELCQLSASGDTVGVRILLNGGADCDCVDYDSRTPLHLASLKGHTAVVSILLEFGADMAVTDKDGKTPLDLAMENDCSEVVKLLMERSCTKGHTDGTRGVGMEGGSSQSGENEFGLGGACLGNTCPDFSRIPHPMLGSLIVIMVGLPARGKTYAARQIQRYFQWNGLQSAIFTYLDYARRFVSSCAKSQDANMEVEREHQIAAAIARDMTQFIAQDGGVAVLNGSHVTSTRRAALLNAIMETGLIRRCRVVFVEVVNTVSENVRQNVLWAKEMAANAPENFVEAIYEEIEEKQSVYRTLDPVSDRDLTYIRIQDNLTFSLNNISGWMPSRLAYMLHNLNHSLKNIYLTRSGEYVDLVHQRIGGNSPLTERGQAYSKALFEYFRKEYGMEHFVVMSSCALRCTETVQHFEKQSVASQDDVLSLVQSECVKANCRVHYLPTLDDMNHGDCNGMLISDVYRTMPCTLRQVLADPYHCAWPNGECIHQVFNTRLEPVIHDIQASAHPVLVVSHLQLLQGLYSYFVCENDKMIAPQDAHRIEIPLECVVKIRRVGDDRVAEVIDLSDEVDSIQIRETGAATPKAKTRDIGTYRLPP</sequence>
<dbReference type="InterPro" id="IPR002110">
    <property type="entry name" value="Ankyrin_rpt"/>
</dbReference>
<protein>
    <submittedName>
        <fullName evidence="6">Putative 6-phosphofructo-2-kinase/fructose-2,6-biphosphata se</fullName>
        <ecNumber evidence="6">2.7.1.105</ecNumber>
        <ecNumber evidence="6">3.1.3.46</ecNumber>
    </submittedName>
</protein>
<evidence type="ECO:0000256" key="4">
    <source>
        <dbReference type="SAM" id="Coils"/>
    </source>
</evidence>